<dbReference type="Proteomes" id="UP000494222">
    <property type="component" value="Unassembled WGS sequence"/>
</dbReference>
<keyword evidence="1" id="KW-0472">Membrane</keyword>
<reference evidence="2 3" key="1">
    <citation type="submission" date="2019-09" db="EMBL/GenBank/DDBJ databases">
        <authorList>
            <person name="Depoorter E."/>
        </authorList>
    </citation>
    <scope>NUCLEOTIDE SEQUENCE [LARGE SCALE GENOMIC DNA]</scope>
    <source>
        <strain evidence="2">LMG 24064</strain>
    </source>
</reference>
<sequence length="45" mass="4690">MNKTLLNVFGLVTAGLLVTLVIVLETAPRPQENAALAAAKTAKAR</sequence>
<dbReference type="EMBL" id="CABVPL010000010">
    <property type="protein sequence ID" value="VWB44346.1"/>
    <property type="molecule type" value="Genomic_DNA"/>
</dbReference>
<dbReference type="GeneID" id="99789254"/>
<gene>
    <name evidence="2" type="ORF">BLA24064_01986</name>
</gene>
<evidence type="ECO:0000313" key="2">
    <source>
        <dbReference type="EMBL" id="VWB44346.1"/>
    </source>
</evidence>
<protein>
    <submittedName>
        <fullName evidence="2">Uncharacterized protein</fullName>
    </submittedName>
</protein>
<evidence type="ECO:0000256" key="1">
    <source>
        <dbReference type="SAM" id="Phobius"/>
    </source>
</evidence>
<keyword evidence="1" id="KW-0812">Transmembrane</keyword>
<evidence type="ECO:0000313" key="3">
    <source>
        <dbReference type="Proteomes" id="UP000494222"/>
    </source>
</evidence>
<feature type="transmembrane region" description="Helical" evidence="1">
    <location>
        <begin position="6"/>
        <end position="24"/>
    </location>
</feature>
<dbReference type="RefSeq" id="WP_170297420.1">
    <property type="nucleotide sequence ID" value="NZ_CABVPL010000010.1"/>
</dbReference>
<accession>A0A6P2JSR0</accession>
<proteinExistence type="predicted"/>
<name>A0A6P2JSR0_9BURK</name>
<dbReference type="AlphaFoldDB" id="A0A6P2JSR0"/>
<organism evidence="2 3">
    <name type="scientific">Burkholderia latens</name>
    <dbReference type="NCBI Taxonomy" id="488446"/>
    <lineage>
        <taxon>Bacteria</taxon>
        <taxon>Pseudomonadati</taxon>
        <taxon>Pseudomonadota</taxon>
        <taxon>Betaproteobacteria</taxon>
        <taxon>Burkholderiales</taxon>
        <taxon>Burkholderiaceae</taxon>
        <taxon>Burkholderia</taxon>
        <taxon>Burkholderia cepacia complex</taxon>
    </lineage>
</organism>
<keyword evidence="1" id="KW-1133">Transmembrane helix</keyword>